<dbReference type="InterPro" id="IPR029787">
    <property type="entry name" value="Nucleotide_cyclase"/>
</dbReference>
<evidence type="ECO:0000256" key="2">
    <source>
        <dbReference type="ARBA" id="ARBA00004665"/>
    </source>
</evidence>
<dbReference type="CDD" id="cd00130">
    <property type="entry name" value="PAS"/>
    <property type="match status" value="2"/>
</dbReference>
<dbReference type="Pfam" id="PF08447">
    <property type="entry name" value="PAS_3"/>
    <property type="match status" value="2"/>
</dbReference>
<evidence type="ECO:0000259" key="5">
    <source>
        <dbReference type="PROSITE" id="PS50112"/>
    </source>
</evidence>
<organism evidence="8 9">
    <name type="scientific">Pectobacterium fontis</name>
    <dbReference type="NCBI Taxonomy" id="2558042"/>
    <lineage>
        <taxon>Bacteria</taxon>
        <taxon>Pseudomonadati</taxon>
        <taxon>Pseudomonadota</taxon>
        <taxon>Gammaproteobacteria</taxon>
        <taxon>Enterobacterales</taxon>
        <taxon>Pectobacteriaceae</taxon>
        <taxon>Pectobacterium</taxon>
    </lineage>
</organism>
<keyword evidence="9" id="KW-1185">Reference proteome</keyword>
<dbReference type="PROSITE" id="PS50112">
    <property type="entry name" value="PAS"/>
    <property type="match status" value="2"/>
</dbReference>
<dbReference type="PROSITE" id="PS50113">
    <property type="entry name" value="PAC"/>
    <property type="match status" value="2"/>
</dbReference>
<evidence type="ECO:0000313" key="8">
    <source>
        <dbReference type="EMBL" id="KHN53695.1"/>
    </source>
</evidence>
<dbReference type="SMART" id="SM00086">
    <property type="entry name" value="PAC"/>
    <property type="match status" value="2"/>
</dbReference>
<dbReference type="InterPro" id="IPR000700">
    <property type="entry name" value="PAS-assoc_C"/>
</dbReference>
<feature type="domain" description="PAS" evidence="5">
    <location>
        <begin position="149"/>
        <end position="179"/>
    </location>
</feature>
<dbReference type="OrthoDB" id="9765776at2"/>
<dbReference type="SUPFAM" id="SSF55781">
    <property type="entry name" value="GAF domain-like"/>
    <property type="match status" value="1"/>
</dbReference>
<comment type="cofactor">
    <cofactor evidence="1">
        <name>Mg(2+)</name>
        <dbReference type="ChEBI" id="CHEBI:18420"/>
    </cofactor>
</comment>
<dbReference type="InterPro" id="IPR001610">
    <property type="entry name" value="PAC"/>
</dbReference>
<accession>A0A7V8L614</accession>
<feature type="domain" description="PAS" evidence="5">
    <location>
        <begin position="33"/>
        <end position="84"/>
    </location>
</feature>
<name>A0A7V8L614_9GAMM</name>
<dbReference type="EMBL" id="JSXC01000016">
    <property type="protein sequence ID" value="KHN53695.1"/>
    <property type="molecule type" value="Genomic_DNA"/>
</dbReference>
<dbReference type="SUPFAM" id="SSF55785">
    <property type="entry name" value="PYP-like sensor domain (PAS domain)"/>
    <property type="match status" value="2"/>
</dbReference>
<dbReference type="InterPro" id="IPR003018">
    <property type="entry name" value="GAF"/>
</dbReference>
<dbReference type="InterPro" id="IPR035965">
    <property type="entry name" value="PAS-like_dom_sf"/>
</dbReference>
<feature type="domain" description="PAC" evidence="6">
    <location>
        <begin position="206"/>
        <end position="260"/>
    </location>
</feature>
<gene>
    <name evidence="8" type="ORF">OI69_05525</name>
</gene>
<comment type="pathway">
    <text evidence="2">Purine metabolism; 3',5'-cyclic di-GMP biosynthesis.</text>
</comment>
<dbReference type="CDD" id="cd01949">
    <property type="entry name" value="GGDEF"/>
    <property type="match status" value="1"/>
</dbReference>
<feature type="domain" description="PAC" evidence="6">
    <location>
        <begin position="86"/>
        <end position="138"/>
    </location>
</feature>
<dbReference type="InterPro" id="IPR013655">
    <property type="entry name" value="PAS_fold_3"/>
</dbReference>
<evidence type="ECO:0000256" key="1">
    <source>
        <dbReference type="ARBA" id="ARBA00001946"/>
    </source>
</evidence>
<dbReference type="PANTHER" id="PTHR46663:SF4">
    <property type="entry name" value="DIGUANYLATE CYCLASE DGCT-RELATED"/>
    <property type="match status" value="1"/>
</dbReference>
<sequence length="610" mass="70058">MNNQSVDVDLIARFDSEAKLHALDSIYAIAEFNLAGILLEANSLFCQMMGYEKEDIIKKNHTFFIPESQRPKHDHFWHDVIKGNINEGEFQRKTQKGDLIWLHASYTPIIDDKGQLIGIIKLATEITQEKLLELEHRARLDAIEKAQGVIEFDKDGYITHINKHYLTLTGYEKKELLGQHHRLLCDPVDTGKADYQVFWETLHRGKSISGRFHRLGKHGHSYWIQATYSPIMDNEGNVRKIIKYAHNITQNVETEKKAHQQGVILDILLSVHDSFLLDHNLPSACDKVFERLLNFTNSTFGFIATLQEDENGKSLYLPAVSNLAWDEEMLLWYRNQRRIHGGLKLRKLDNLFDDVITHNEVVCTNNFQRQKISLALPPIHPTLYSLLGIPITHNDKTIGMIALANRQEGYDKTIIELLAPLVKTLGIIIHARSLEDERTQIEASLRFNAGHDFLTGLPNRSSFFEQANAFFLLKNPKEHTERSCLAIIDIDLFKNINDQYGHLAGDAVLKELAILMRMSLRKDDLVARIGGEEFIILLKDISYKNAIKTLESIRKVIEQHTMEYDHKHLHFTISAGLAAYHHDLASIEDWIQLADENLYAAKRQGRNCVR</sequence>
<comment type="catalytic activity">
    <reaction evidence="4">
        <text>2 GTP = 3',3'-c-di-GMP + 2 diphosphate</text>
        <dbReference type="Rhea" id="RHEA:24898"/>
        <dbReference type="ChEBI" id="CHEBI:33019"/>
        <dbReference type="ChEBI" id="CHEBI:37565"/>
        <dbReference type="ChEBI" id="CHEBI:58805"/>
        <dbReference type="EC" id="2.7.7.65"/>
    </reaction>
</comment>
<evidence type="ECO:0000256" key="3">
    <source>
        <dbReference type="ARBA" id="ARBA00012528"/>
    </source>
</evidence>
<evidence type="ECO:0000259" key="6">
    <source>
        <dbReference type="PROSITE" id="PS50113"/>
    </source>
</evidence>
<evidence type="ECO:0000259" key="7">
    <source>
        <dbReference type="PROSITE" id="PS50887"/>
    </source>
</evidence>
<dbReference type="GO" id="GO:0052621">
    <property type="term" value="F:diguanylate cyclase activity"/>
    <property type="evidence" value="ECO:0007669"/>
    <property type="project" value="UniProtKB-EC"/>
</dbReference>
<comment type="caution">
    <text evidence="8">The sequence shown here is derived from an EMBL/GenBank/DDBJ whole genome shotgun (WGS) entry which is preliminary data.</text>
</comment>
<dbReference type="Proteomes" id="UP000053038">
    <property type="component" value="Unassembled WGS sequence"/>
</dbReference>
<dbReference type="NCBIfam" id="TIGR00254">
    <property type="entry name" value="GGDEF"/>
    <property type="match status" value="1"/>
</dbReference>
<dbReference type="SUPFAM" id="SSF55073">
    <property type="entry name" value="Nucleotide cyclase"/>
    <property type="match status" value="1"/>
</dbReference>
<dbReference type="InterPro" id="IPR043128">
    <property type="entry name" value="Rev_trsase/Diguanyl_cyclase"/>
</dbReference>
<protein>
    <recommendedName>
        <fullName evidence="3">diguanylate cyclase</fullName>
        <ecNumber evidence="3">2.7.7.65</ecNumber>
    </recommendedName>
</protein>
<dbReference type="FunFam" id="3.30.70.270:FF:000001">
    <property type="entry name" value="Diguanylate cyclase domain protein"/>
    <property type="match status" value="1"/>
</dbReference>
<feature type="domain" description="GGDEF" evidence="7">
    <location>
        <begin position="481"/>
        <end position="610"/>
    </location>
</feature>
<dbReference type="InterPro" id="IPR000014">
    <property type="entry name" value="PAS"/>
</dbReference>
<dbReference type="Gene3D" id="3.30.450.40">
    <property type="match status" value="1"/>
</dbReference>
<proteinExistence type="predicted"/>
<dbReference type="PROSITE" id="PS50887">
    <property type="entry name" value="GGDEF"/>
    <property type="match status" value="1"/>
</dbReference>
<dbReference type="InterPro" id="IPR052163">
    <property type="entry name" value="DGC-Regulatory_Protein"/>
</dbReference>
<dbReference type="PANTHER" id="PTHR46663">
    <property type="entry name" value="DIGUANYLATE CYCLASE DGCT-RELATED"/>
    <property type="match status" value="1"/>
</dbReference>
<evidence type="ECO:0000313" key="9">
    <source>
        <dbReference type="Proteomes" id="UP000053038"/>
    </source>
</evidence>
<reference evidence="8 9" key="1">
    <citation type="submission" date="2014-10" db="EMBL/GenBank/DDBJ databases">
        <title>Genome sequence of Pectobacterium carotovorum M022.</title>
        <authorList>
            <person name="Chan K.-G."/>
            <person name="Tan W.-S."/>
        </authorList>
    </citation>
    <scope>NUCLEOTIDE SEQUENCE [LARGE SCALE GENOMIC DNA]</scope>
    <source>
        <strain evidence="8 9">M022</strain>
    </source>
</reference>
<dbReference type="Gene3D" id="3.30.70.270">
    <property type="match status" value="1"/>
</dbReference>
<dbReference type="SMART" id="SM00091">
    <property type="entry name" value="PAS"/>
    <property type="match status" value="2"/>
</dbReference>
<dbReference type="InterPro" id="IPR029016">
    <property type="entry name" value="GAF-like_dom_sf"/>
</dbReference>
<dbReference type="RefSeq" id="WP_039347086.1">
    <property type="nucleotide sequence ID" value="NZ_JSXC01000016.1"/>
</dbReference>
<dbReference type="AlphaFoldDB" id="A0A7V8L614"/>
<dbReference type="SMART" id="SM00267">
    <property type="entry name" value="GGDEF"/>
    <property type="match status" value="1"/>
</dbReference>
<dbReference type="EC" id="2.7.7.65" evidence="3"/>
<dbReference type="InterPro" id="IPR000160">
    <property type="entry name" value="GGDEF_dom"/>
</dbReference>
<dbReference type="Gene3D" id="3.30.450.20">
    <property type="entry name" value="PAS domain"/>
    <property type="match status" value="2"/>
</dbReference>
<dbReference type="Pfam" id="PF13185">
    <property type="entry name" value="GAF_2"/>
    <property type="match status" value="1"/>
</dbReference>
<dbReference type="NCBIfam" id="TIGR00229">
    <property type="entry name" value="sensory_box"/>
    <property type="match status" value="2"/>
</dbReference>
<dbReference type="Pfam" id="PF00990">
    <property type="entry name" value="GGDEF"/>
    <property type="match status" value="1"/>
</dbReference>
<evidence type="ECO:0000256" key="4">
    <source>
        <dbReference type="ARBA" id="ARBA00034247"/>
    </source>
</evidence>